<accession>A0A5M6HK78</accession>
<evidence type="ECO:0000313" key="6">
    <source>
        <dbReference type="EMBL" id="KAA5596231.1"/>
    </source>
</evidence>
<sequence>MSRSREVMVEILVALALLAGAGIGVAGAESAPKPGGKSDGKTVAVTAPAPAAKAAPVHYGIGREAKPEEIAGWDIDIRPDGQGLPKGRGTARDGEDIFVAKCAACHGEFGESTGRWPVLAGGAGSLASHDPVKTIGSYWPYASTVIDYIRRAMPFGDAQSLTNDELYAITAYLLFLNDVITDREFVLSDETFPTIRLSNEANFFNDDREASEKAFWKKTPCMTACASGEPKIVGRARAIDVTPEDGKGPQVE</sequence>
<dbReference type="InterPro" id="IPR009056">
    <property type="entry name" value="Cyt_c-like_dom"/>
</dbReference>
<name>A0A5M6HK78_9HYPH</name>
<dbReference type="OrthoDB" id="9779283at2"/>
<dbReference type="Gene3D" id="1.10.760.10">
    <property type="entry name" value="Cytochrome c-like domain"/>
    <property type="match status" value="1"/>
</dbReference>
<organism evidence="6 7">
    <name type="scientific">Blastochloris sulfoviridis</name>
    <dbReference type="NCBI Taxonomy" id="50712"/>
    <lineage>
        <taxon>Bacteria</taxon>
        <taxon>Pseudomonadati</taxon>
        <taxon>Pseudomonadota</taxon>
        <taxon>Alphaproteobacteria</taxon>
        <taxon>Hyphomicrobiales</taxon>
        <taxon>Blastochloridaceae</taxon>
        <taxon>Blastochloris</taxon>
    </lineage>
</organism>
<keyword evidence="2 4" id="KW-0479">Metal-binding</keyword>
<protein>
    <submittedName>
        <fullName evidence="6">Cytochrome c</fullName>
    </submittedName>
</protein>
<dbReference type="Pfam" id="PF13442">
    <property type="entry name" value="Cytochrome_CBB3"/>
    <property type="match status" value="1"/>
</dbReference>
<keyword evidence="7" id="KW-1185">Reference proteome</keyword>
<dbReference type="Proteomes" id="UP000323886">
    <property type="component" value="Unassembled WGS sequence"/>
</dbReference>
<dbReference type="SUPFAM" id="SSF46626">
    <property type="entry name" value="Cytochrome c"/>
    <property type="match status" value="1"/>
</dbReference>
<evidence type="ECO:0000256" key="4">
    <source>
        <dbReference type="PROSITE-ProRule" id="PRU00433"/>
    </source>
</evidence>
<dbReference type="EMBL" id="VWPL01000045">
    <property type="protein sequence ID" value="KAA5596231.1"/>
    <property type="molecule type" value="Genomic_DNA"/>
</dbReference>
<evidence type="ECO:0000256" key="2">
    <source>
        <dbReference type="ARBA" id="ARBA00022723"/>
    </source>
</evidence>
<dbReference type="GO" id="GO:0009055">
    <property type="term" value="F:electron transfer activity"/>
    <property type="evidence" value="ECO:0007669"/>
    <property type="project" value="InterPro"/>
</dbReference>
<feature type="domain" description="Cytochrome c" evidence="5">
    <location>
        <begin position="89"/>
        <end position="177"/>
    </location>
</feature>
<proteinExistence type="predicted"/>
<evidence type="ECO:0000256" key="1">
    <source>
        <dbReference type="ARBA" id="ARBA00022617"/>
    </source>
</evidence>
<gene>
    <name evidence="6" type="ORF">F1193_15770</name>
</gene>
<dbReference type="GO" id="GO:0046872">
    <property type="term" value="F:metal ion binding"/>
    <property type="evidence" value="ECO:0007669"/>
    <property type="project" value="UniProtKB-KW"/>
</dbReference>
<dbReference type="GO" id="GO:0020037">
    <property type="term" value="F:heme binding"/>
    <property type="evidence" value="ECO:0007669"/>
    <property type="project" value="InterPro"/>
</dbReference>
<evidence type="ECO:0000259" key="5">
    <source>
        <dbReference type="PROSITE" id="PS51007"/>
    </source>
</evidence>
<dbReference type="PANTHER" id="PTHR35008:SF8">
    <property type="entry name" value="ALCOHOL DEHYDROGENASE CYTOCHROME C SUBUNIT"/>
    <property type="match status" value="1"/>
</dbReference>
<dbReference type="InterPro" id="IPR051459">
    <property type="entry name" value="Cytochrome_c-type_DH"/>
</dbReference>
<comment type="caution">
    <text evidence="6">The sequence shown here is derived from an EMBL/GenBank/DDBJ whole genome shotgun (WGS) entry which is preliminary data.</text>
</comment>
<keyword evidence="3 4" id="KW-0408">Iron</keyword>
<evidence type="ECO:0000256" key="3">
    <source>
        <dbReference type="ARBA" id="ARBA00023004"/>
    </source>
</evidence>
<keyword evidence="1 4" id="KW-0349">Heme</keyword>
<dbReference type="RefSeq" id="WP_150098762.1">
    <property type="nucleotide sequence ID" value="NZ_VWPL01000045.1"/>
</dbReference>
<dbReference type="PROSITE" id="PS51007">
    <property type="entry name" value="CYTC"/>
    <property type="match status" value="1"/>
</dbReference>
<dbReference type="InterPro" id="IPR036909">
    <property type="entry name" value="Cyt_c-like_dom_sf"/>
</dbReference>
<evidence type="ECO:0000313" key="7">
    <source>
        <dbReference type="Proteomes" id="UP000323886"/>
    </source>
</evidence>
<dbReference type="PANTHER" id="PTHR35008">
    <property type="entry name" value="BLL4482 PROTEIN-RELATED"/>
    <property type="match status" value="1"/>
</dbReference>
<dbReference type="AlphaFoldDB" id="A0A5M6HK78"/>
<reference evidence="6 7" key="1">
    <citation type="submission" date="2019-09" db="EMBL/GenBank/DDBJ databases">
        <title>Draft Whole-Genome sequence of Blastochloris sulfoviridis DSM 729.</title>
        <authorList>
            <person name="Meyer T.E."/>
            <person name="Kyndt J.A."/>
        </authorList>
    </citation>
    <scope>NUCLEOTIDE SEQUENCE [LARGE SCALE GENOMIC DNA]</scope>
    <source>
        <strain evidence="6 7">DSM 729</strain>
    </source>
</reference>